<sequence>MSITPDRRAASYQPPVASKATSADWRREQIERIAADPVIRSGLPAVRCCLPGTLKTMGERLREAAELVELRRSWWG</sequence>
<protein>
    <submittedName>
        <fullName evidence="2">Uncharacterized protein</fullName>
    </submittedName>
</protein>
<gene>
    <name evidence="2" type="ORF">GCM10023176_62010</name>
</gene>
<evidence type="ECO:0000313" key="3">
    <source>
        <dbReference type="Proteomes" id="UP001500307"/>
    </source>
</evidence>
<evidence type="ECO:0000313" key="2">
    <source>
        <dbReference type="EMBL" id="GAA4581315.1"/>
    </source>
</evidence>
<reference evidence="3" key="1">
    <citation type="journal article" date="2019" name="Int. J. Syst. Evol. Microbiol.">
        <title>The Global Catalogue of Microorganisms (GCM) 10K type strain sequencing project: providing services to taxonomists for standard genome sequencing and annotation.</title>
        <authorList>
            <consortium name="The Broad Institute Genomics Platform"/>
            <consortium name="The Broad Institute Genome Sequencing Center for Infectious Disease"/>
            <person name="Wu L."/>
            <person name="Ma J."/>
        </authorList>
    </citation>
    <scope>NUCLEOTIDE SEQUENCE [LARGE SCALE GENOMIC DNA]</scope>
    <source>
        <strain evidence="3">JCM 3175</strain>
    </source>
</reference>
<name>A0ABP8T6H1_9ACTN</name>
<accession>A0ABP8T6H1</accession>
<comment type="caution">
    <text evidence="2">The sequence shown here is derived from an EMBL/GenBank/DDBJ whole genome shotgun (WGS) entry which is preliminary data.</text>
</comment>
<dbReference type="EMBL" id="BAABGU010000082">
    <property type="protein sequence ID" value="GAA4581315.1"/>
    <property type="molecule type" value="Genomic_DNA"/>
</dbReference>
<evidence type="ECO:0000256" key="1">
    <source>
        <dbReference type="SAM" id="MobiDB-lite"/>
    </source>
</evidence>
<organism evidence="2 3">
    <name type="scientific">Micromonospora coerulea</name>
    <dbReference type="NCBI Taxonomy" id="47856"/>
    <lineage>
        <taxon>Bacteria</taxon>
        <taxon>Bacillati</taxon>
        <taxon>Actinomycetota</taxon>
        <taxon>Actinomycetes</taxon>
        <taxon>Micromonosporales</taxon>
        <taxon>Micromonosporaceae</taxon>
        <taxon>Micromonospora</taxon>
    </lineage>
</organism>
<feature type="region of interest" description="Disordered" evidence="1">
    <location>
        <begin position="1"/>
        <end position="23"/>
    </location>
</feature>
<dbReference type="Proteomes" id="UP001500307">
    <property type="component" value="Unassembled WGS sequence"/>
</dbReference>
<proteinExistence type="predicted"/>
<keyword evidence="3" id="KW-1185">Reference proteome</keyword>